<gene>
    <name evidence="2" type="ORF">CARUB_v10010826mg</name>
</gene>
<keyword evidence="1" id="KW-1133">Transmembrane helix</keyword>
<dbReference type="Proteomes" id="UP000029121">
    <property type="component" value="Unassembled WGS sequence"/>
</dbReference>
<evidence type="ECO:0000313" key="3">
    <source>
        <dbReference type="Proteomes" id="UP000029121"/>
    </source>
</evidence>
<organism evidence="2 3">
    <name type="scientific">Capsella rubella</name>
    <dbReference type="NCBI Taxonomy" id="81985"/>
    <lineage>
        <taxon>Eukaryota</taxon>
        <taxon>Viridiplantae</taxon>
        <taxon>Streptophyta</taxon>
        <taxon>Embryophyta</taxon>
        <taxon>Tracheophyta</taxon>
        <taxon>Spermatophyta</taxon>
        <taxon>Magnoliopsida</taxon>
        <taxon>eudicotyledons</taxon>
        <taxon>Gunneridae</taxon>
        <taxon>Pentapetalae</taxon>
        <taxon>rosids</taxon>
        <taxon>malvids</taxon>
        <taxon>Brassicales</taxon>
        <taxon>Brassicaceae</taxon>
        <taxon>Camelineae</taxon>
        <taxon>Capsella</taxon>
    </lineage>
</organism>
<evidence type="ECO:0000256" key="1">
    <source>
        <dbReference type="SAM" id="Phobius"/>
    </source>
</evidence>
<dbReference type="AlphaFoldDB" id="R0GMS7"/>
<name>R0GMS7_9BRAS</name>
<dbReference type="EMBL" id="KB870805">
    <property type="protein sequence ID" value="EOA37262.1"/>
    <property type="molecule type" value="Genomic_DNA"/>
</dbReference>
<reference evidence="3" key="1">
    <citation type="journal article" date="2013" name="Nat. Genet.">
        <title>The Capsella rubella genome and the genomic consequences of rapid mating system evolution.</title>
        <authorList>
            <person name="Slotte T."/>
            <person name="Hazzouri K.M."/>
            <person name="Agren J.A."/>
            <person name="Koenig D."/>
            <person name="Maumus F."/>
            <person name="Guo Y.L."/>
            <person name="Steige K."/>
            <person name="Platts A.E."/>
            <person name="Escobar J.S."/>
            <person name="Newman L.K."/>
            <person name="Wang W."/>
            <person name="Mandakova T."/>
            <person name="Vello E."/>
            <person name="Smith L.M."/>
            <person name="Henz S.R."/>
            <person name="Steffen J."/>
            <person name="Takuno S."/>
            <person name="Brandvain Y."/>
            <person name="Coop G."/>
            <person name="Andolfatto P."/>
            <person name="Hu T.T."/>
            <person name="Blanchette M."/>
            <person name="Clark R.M."/>
            <person name="Quesneville H."/>
            <person name="Nordborg M."/>
            <person name="Gaut B.S."/>
            <person name="Lysak M.A."/>
            <person name="Jenkins J."/>
            <person name="Grimwood J."/>
            <person name="Chapman J."/>
            <person name="Prochnik S."/>
            <person name="Shu S."/>
            <person name="Rokhsar D."/>
            <person name="Schmutz J."/>
            <person name="Weigel D."/>
            <person name="Wright S.I."/>
        </authorList>
    </citation>
    <scope>NUCLEOTIDE SEQUENCE [LARGE SCALE GENOMIC DNA]</scope>
    <source>
        <strain evidence="3">cv. Monte Gargano</strain>
    </source>
</reference>
<feature type="transmembrane region" description="Helical" evidence="1">
    <location>
        <begin position="21"/>
        <end position="40"/>
    </location>
</feature>
<evidence type="ECO:0000313" key="2">
    <source>
        <dbReference type="EMBL" id="EOA37262.1"/>
    </source>
</evidence>
<protein>
    <submittedName>
        <fullName evidence="2">Uncharacterized protein</fullName>
    </submittedName>
</protein>
<accession>R0GMS7</accession>
<proteinExistence type="predicted"/>
<keyword evidence="1" id="KW-0812">Transmembrane</keyword>
<keyword evidence="1" id="KW-0472">Membrane</keyword>
<keyword evidence="3" id="KW-1185">Reference proteome</keyword>
<sequence>MIKICKQGDHRMLRLETWWRSNLCFWFLFFWFVFGIYLPLLRPHGGALASSFPFTLF</sequence>